<reference evidence="9 10" key="1">
    <citation type="submission" date="2021-03" db="EMBL/GenBank/DDBJ databases">
        <title>Enterococcal diversity collection.</title>
        <authorList>
            <person name="Gilmore M.S."/>
            <person name="Schwartzman J."/>
            <person name="Van Tyne D."/>
            <person name="Martin M."/>
            <person name="Earl A.M."/>
            <person name="Manson A.L."/>
            <person name="Straub T."/>
            <person name="Salamzade R."/>
            <person name="Saavedra J."/>
            <person name="Lebreton F."/>
            <person name="Prichula J."/>
            <person name="Schaufler K."/>
            <person name="Gaca A."/>
            <person name="Sgardioli B."/>
            <person name="Wagenaar J."/>
            <person name="Strong T."/>
        </authorList>
    </citation>
    <scope>NUCLEOTIDE SEQUENCE [LARGE SCALE GENOMIC DNA]</scope>
    <source>
        <strain evidence="9 10">MJM16</strain>
    </source>
</reference>
<dbReference type="EMBL" id="JAFLVR010000038">
    <property type="protein sequence ID" value="MBO0453721.1"/>
    <property type="molecule type" value="Genomic_DNA"/>
</dbReference>
<feature type="domain" description="PTS EIIA type-4" evidence="8">
    <location>
        <begin position="5"/>
        <end position="128"/>
    </location>
</feature>
<keyword evidence="4 9" id="KW-0762">Sugar transport</keyword>
<dbReference type="Gene3D" id="3.40.50.510">
    <property type="entry name" value="Phosphotransferase system, mannose-type IIA component"/>
    <property type="match status" value="1"/>
</dbReference>
<gene>
    <name evidence="9" type="ORF">JZO85_15780</name>
</gene>
<evidence type="ECO:0000256" key="1">
    <source>
        <dbReference type="ARBA" id="ARBA00004496"/>
    </source>
</evidence>
<keyword evidence="7" id="KW-0418">Kinase</keyword>
<proteinExistence type="predicted"/>
<evidence type="ECO:0000313" key="10">
    <source>
        <dbReference type="Proteomes" id="UP000664495"/>
    </source>
</evidence>
<dbReference type="Pfam" id="PF03610">
    <property type="entry name" value="EIIA-man"/>
    <property type="match status" value="1"/>
</dbReference>
<evidence type="ECO:0000256" key="4">
    <source>
        <dbReference type="ARBA" id="ARBA00022597"/>
    </source>
</evidence>
<evidence type="ECO:0000256" key="7">
    <source>
        <dbReference type="ARBA" id="ARBA00022777"/>
    </source>
</evidence>
<organism evidence="9 10">
    <name type="scientific">Candidatus Enterococcus murrayae</name>
    <dbReference type="NCBI Taxonomy" id="2815321"/>
    <lineage>
        <taxon>Bacteria</taxon>
        <taxon>Bacillati</taxon>
        <taxon>Bacillota</taxon>
        <taxon>Bacilli</taxon>
        <taxon>Lactobacillales</taxon>
        <taxon>Enterococcaceae</taxon>
        <taxon>Enterococcus</taxon>
    </lineage>
</organism>
<keyword evidence="10" id="KW-1185">Reference proteome</keyword>
<dbReference type="RefSeq" id="WP_207109481.1">
    <property type="nucleotide sequence ID" value="NZ_JAFLVR010000038.1"/>
</dbReference>
<dbReference type="InterPro" id="IPR004701">
    <property type="entry name" value="PTS_EIIA_man-typ"/>
</dbReference>
<evidence type="ECO:0000256" key="5">
    <source>
        <dbReference type="ARBA" id="ARBA00022679"/>
    </source>
</evidence>
<protein>
    <submittedName>
        <fullName evidence="9">PTS sugar transporter subunit IIA</fullName>
    </submittedName>
</protein>
<dbReference type="SUPFAM" id="SSF53062">
    <property type="entry name" value="PTS system fructose IIA component-like"/>
    <property type="match status" value="1"/>
</dbReference>
<dbReference type="PANTHER" id="PTHR33799">
    <property type="entry name" value="PTS PERMEASE-RELATED-RELATED"/>
    <property type="match status" value="1"/>
</dbReference>
<evidence type="ECO:0000256" key="6">
    <source>
        <dbReference type="ARBA" id="ARBA00022683"/>
    </source>
</evidence>
<keyword evidence="2" id="KW-0813">Transport</keyword>
<evidence type="ECO:0000256" key="3">
    <source>
        <dbReference type="ARBA" id="ARBA00022490"/>
    </source>
</evidence>
<sequence>METNMSNVLVMTHGEFATGIKKSAEMIIGEQENFETLVFTPEMSLDALVSALKQKLRKFDNDHPTLVFVDLFGGSPSNAVALLLAEGYDVQAISGVNLPMLLEVLTGRAIFPLENLVSQGVIAGSEGVINIVKKFTEE</sequence>
<evidence type="ECO:0000313" key="9">
    <source>
        <dbReference type="EMBL" id="MBO0453721.1"/>
    </source>
</evidence>
<accession>A0ABS3HJU6</accession>
<comment type="subcellular location">
    <subcellularLocation>
        <location evidence="1">Cytoplasm</location>
    </subcellularLocation>
</comment>
<keyword evidence="3" id="KW-0963">Cytoplasm</keyword>
<keyword evidence="6" id="KW-0598">Phosphotransferase system</keyword>
<dbReference type="InterPro" id="IPR051471">
    <property type="entry name" value="Bacterial_PTS_sugar_comp"/>
</dbReference>
<dbReference type="Proteomes" id="UP000664495">
    <property type="component" value="Unassembled WGS sequence"/>
</dbReference>
<dbReference type="PROSITE" id="PS51096">
    <property type="entry name" value="PTS_EIIA_TYPE_4"/>
    <property type="match status" value="1"/>
</dbReference>
<evidence type="ECO:0000259" key="8">
    <source>
        <dbReference type="PROSITE" id="PS51096"/>
    </source>
</evidence>
<dbReference type="CDD" id="cd00006">
    <property type="entry name" value="PTS_IIA_man"/>
    <property type="match status" value="1"/>
</dbReference>
<name>A0ABS3HJU6_9ENTE</name>
<evidence type="ECO:0000256" key="2">
    <source>
        <dbReference type="ARBA" id="ARBA00022448"/>
    </source>
</evidence>
<keyword evidence="5" id="KW-0808">Transferase</keyword>
<comment type="caution">
    <text evidence="9">The sequence shown here is derived from an EMBL/GenBank/DDBJ whole genome shotgun (WGS) entry which is preliminary data.</text>
</comment>
<dbReference type="InterPro" id="IPR036662">
    <property type="entry name" value="PTS_EIIA_man-typ_sf"/>
</dbReference>
<dbReference type="PANTHER" id="PTHR33799:SF1">
    <property type="entry name" value="PTS SYSTEM MANNOSE-SPECIFIC EIIAB COMPONENT-RELATED"/>
    <property type="match status" value="1"/>
</dbReference>
<dbReference type="InterPro" id="IPR033887">
    <property type="entry name" value="PTS_IIA_man"/>
</dbReference>